<keyword evidence="4" id="KW-0223">Dioxygenase</keyword>
<protein>
    <submittedName>
        <fullName evidence="8">Prolyl 4-hydroxylase subunit alpha</fullName>
    </submittedName>
</protein>
<dbReference type="InterPro" id="IPR006620">
    <property type="entry name" value="Pro_4_hyd_alph"/>
</dbReference>
<evidence type="ECO:0000256" key="4">
    <source>
        <dbReference type="ARBA" id="ARBA00022964"/>
    </source>
</evidence>
<reference evidence="8 9" key="1">
    <citation type="submission" date="2021-05" db="EMBL/GenBank/DDBJ databases">
        <title>Molecular characterization for Shewanella algae harboring chromosomal blaOXA-55-like strains isolated from clinical and environment sample.</title>
        <authorList>
            <person name="Ohama Y."/>
            <person name="Aoki K."/>
            <person name="Harada S."/>
            <person name="Moriya K."/>
            <person name="Ishii Y."/>
            <person name="Tateda K."/>
        </authorList>
    </citation>
    <scope>NUCLEOTIDE SEQUENCE [LARGE SCALE GENOMIC DNA]</scope>
    <source>
        <strain evidence="8 9">MBTL60-118</strain>
    </source>
</reference>
<dbReference type="PANTHER" id="PTHR10869">
    <property type="entry name" value="PROLYL 4-HYDROXYLASE ALPHA SUBUNIT"/>
    <property type="match status" value="1"/>
</dbReference>
<evidence type="ECO:0000256" key="3">
    <source>
        <dbReference type="ARBA" id="ARBA00022896"/>
    </source>
</evidence>
<keyword evidence="5" id="KW-0560">Oxidoreductase</keyword>
<accession>A0ABQ4NY77</accession>
<evidence type="ECO:0000256" key="5">
    <source>
        <dbReference type="ARBA" id="ARBA00023002"/>
    </source>
</evidence>
<evidence type="ECO:0000259" key="7">
    <source>
        <dbReference type="PROSITE" id="PS51471"/>
    </source>
</evidence>
<dbReference type="InterPro" id="IPR005123">
    <property type="entry name" value="Oxoglu/Fe-dep_dioxygenase_dom"/>
</dbReference>
<dbReference type="Pfam" id="PF13640">
    <property type="entry name" value="2OG-FeII_Oxy_3"/>
    <property type="match status" value="1"/>
</dbReference>
<keyword evidence="9" id="KW-1185">Reference proteome</keyword>
<keyword evidence="3" id="KW-0847">Vitamin C</keyword>
<dbReference type="InterPro" id="IPR044862">
    <property type="entry name" value="Pro_4_hyd_alph_FE2OG_OXY"/>
</dbReference>
<evidence type="ECO:0000313" key="8">
    <source>
        <dbReference type="EMBL" id="GIU39810.1"/>
    </source>
</evidence>
<feature type="domain" description="Fe2OG dioxygenase" evidence="7">
    <location>
        <begin position="149"/>
        <end position="247"/>
    </location>
</feature>
<gene>
    <name evidence="8" type="ORF">TUM3794_16000</name>
</gene>
<sequence>MNSAALQLLKLCVSIDALKNSQIRELCMDFIEVYPNAIPDELCDRLIAMFNSHQGVIDGQTGHGVDREKKISRDITMDNFPELAPLKNELLNYTLKQSARYFEKYSMGVMGAVAVTLADDEGQPKTLTPDNFDSLGRHRVAPLVQYLYRSGSINIQQYEQGKGGYPHWHSEQFPQLGHNEALHRVVLYMYYLNDVEQGGETEFFYQQRKVKPQKGTMVIAPAGFTHSHRGNTPISGDKYIATSWVMFNRAEKLYAPVG</sequence>
<dbReference type="PANTHER" id="PTHR10869:SF246">
    <property type="entry name" value="TRANSMEMBRANE PROLYL 4-HYDROXYLASE"/>
    <property type="match status" value="1"/>
</dbReference>
<comment type="cofactor">
    <cofactor evidence="1">
        <name>L-ascorbate</name>
        <dbReference type="ChEBI" id="CHEBI:38290"/>
    </cofactor>
</comment>
<dbReference type="EMBL" id="BPEU01000009">
    <property type="protein sequence ID" value="GIU39810.1"/>
    <property type="molecule type" value="Genomic_DNA"/>
</dbReference>
<proteinExistence type="predicted"/>
<comment type="caution">
    <text evidence="8">The sequence shown here is derived from an EMBL/GenBank/DDBJ whole genome shotgun (WGS) entry which is preliminary data.</text>
</comment>
<dbReference type="PROSITE" id="PS51471">
    <property type="entry name" value="FE2OG_OXY"/>
    <property type="match status" value="1"/>
</dbReference>
<organism evidence="8 9">
    <name type="scientific">Shewanella colwelliana</name>
    <name type="common">Alteromonas colwelliana</name>
    <dbReference type="NCBI Taxonomy" id="23"/>
    <lineage>
        <taxon>Bacteria</taxon>
        <taxon>Pseudomonadati</taxon>
        <taxon>Pseudomonadota</taxon>
        <taxon>Gammaproteobacteria</taxon>
        <taxon>Alteromonadales</taxon>
        <taxon>Shewanellaceae</taxon>
        <taxon>Shewanella</taxon>
    </lineage>
</organism>
<name>A0ABQ4NY77_SHECO</name>
<evidence type="ECO:0000313" key="9">
    <source>
        <dbReference type="Proteomes" id="UP000773469"/>
    </source>
</evidence>
<evidence type="ECO:0000256" key="2">
    <source>
        <dbReference type="ARBA" id="ARBA00022723"/>
    </source>
</evidence>
<keyword evidence="6" id="KW-0408">Iron</keyword>
<keyword evidence="2" id="KW-0479">Metal-binding</keyword>
<evidence type="ECO:0000256" key="6">
    <source>
        <dbReference type="ARBA" id="ARBA00023004"/>
    </source>
</evidence>
<evidence type="ECO:0000256" key="1">
    <source>
        <dbReference type="ARBA" id="ARBA00001961"/>
    </source>
</evidence>
<dbReference type="Proteomes" id="UP000773469">
    <property type="component" value="Unassembled WGS sequence"/>
</dbReference>
<dbReference type="SMART" id="SM00702">
    <property type="entry name" value="P4Hc"/>
    <property type="match status" value="1"/>
</dbReference>
<dbReference type="Gene3D" id="2.60.120.620">
    <property type="entry name" value="q2cbj1_9rhob like domain"/>
    <property type="match status" value="1"/>
</dbReference>
<dbReference type="InterPro" id="IPR045054">
    <property type="entry name" value="P4HA-like"/>
</dbReference>